<dbReference type="AlphaFoldDB" id="A0A6A6H7P6"/>
<gene>
    <name evidence="4" type="ORF">EV356DRAFT_196996</name>
</gene>
<evidence type="ECO:0000313" key="4">
    <source>
        <dbReference type="EMBL" id="KAF2233543.1"/>
    </source>
</evidence>
<name>A0A6A6H7P6_VIRVR</name>
<evidence type="ECO:0000259" key="3">
    <source>
        <dbReference type="Pfam" id="PF24883"/>
    </source>
</evidence>
<dbReference type="OrthoDB" id="2913095at2759"/>
<keyword evidence="1" id="KW-0677">Repeat</keyword>
<dbReference type="EMBL" id="ML991805">
    <property type="protein sequence ID" value="KAF2233543.1"/>
    <property type="molecule type" value="Genomic_DNA"/>
</dbReference>
<accession>A0A6A6H7P6</accession>
<organism evidence="4 5">
    <name type="scientific">Viridothelium virens</name>
    <name type="common">Speckled blister lichen</name>
    <name type="synonym">Trypethelium virens</name>
    <dbReference type="NCBI Taxonomy" id="1048519"/>
    <lineage>
        <taxon>Eukaryota</taxon>
        <taxon>Fungi</taxon>
        <taxon>Dikarya</taxon>
        <taxon>Ascomycota</taxon>
        <taxon>Pezizomycotina</taxon>
        <taxon>Dothideomycetes</taxon>
        <taxon>Dothideomycetes incertae sedis</taxon>
        <taxon>Trypetheliales</taxon>
        <taxon>Trypetheliaceae</taxon>
        <taxon>Viridothelium</taxon>
    </lineage>
</organism>
<evidence type="ECO:0000256" key="1">
    <source>
        <dbReference type="ARBA" id="ARBA00022737"/>
    </source>
</evidence>
<dbReference type="PANTHER" id="PTHR10039">
    <property type="entry name" value="AMELOGENIN"/>
    <property type="match status" value="1"/>
</dbReference>
<evidence type="ECO:0000313" key="5">
    <source>
        <dbReference type="Proteomes" id="UP000800092"/>
    </source>
</evidence>
<dbReference type="Proteomes" id="UP000800092">
    <property type="component" value="Unassembled WGS sequence"/>
</dbReference>
<reference evidence="4" key="1">
    <citation type="journal article" date="2020" name="Stud. Mycol.">
        <title>101 Dothideomycetes genomes: a test case for predicting lifestyles and emergence of pathogens.</title>
        <authorList>
            <person name="Haridas S."/>
            <person name="Albert R."/>
            <person name="Binder M."/>
            <person name="Bloem J."/>
            <person name="Labutti K."/>
            <person name="Salamov A."/>
            <person name="Andreopoulos B."/>
            <person name="Baker S."/>
            <person name="Barry K."/>
            <person name="Bills G."/>
            <person name="Bluhm B."/>
            <person name="Cannon C."/>
            <person name="Castanera R."/>
            <person name="Culley D."/>
            <person name="Daum C."/>
            <person name="Ezra D."/>
            <person name="Gonzalez J."/>
            <person name="Henrissat B."/>
            <person name="Kuo A."/>
            <person name="Liang C."/>
            <person name="Lipzen A."/>
            <person name="Lutzoni F."/>
            <person name="Magnuson J."/>
            <person name="Mondo S."/>
            <person name="Nolan M."/>
            <person name="Ohm R."/>
            <person name="Pangilinan J."/>
            <person name="Park H.-J."/>
            <person name="Ramirez L."/>
            <person name="Alfaro M."/>
            <person name="Sun H."/>
            <person name="Tritt A."/>
            <person name="Yoshinaga Y."/>
            <person name="Zwiers L.-H."/>
            <person name="Turgeon B."/>
            <person name="Goodwin S."/>
            <person name="Spatafora J."/>
            <person name="Crous P."/>
            <person name="Grigoriev I."/>
        </authorList>
    </citation>
    <scope>NUCLEOTIDE SEQUENCE</scope>
    <source>
        <strain evidence="4">Tuck. ex Michener</strain>
    </source>
</reference>
<keyword evidence="5" id="KW-1185">Reference proteome</keyword>
<sequence length="348" mass="39763">MEVKSSFDKLWKDAEARFKDKAGRPIRDSAPPRSLKSVLNEIEKKYGDESSQDDRRKRSELLTNLQNVLTCVQVLGGIASFAVSQAFGTADFCFNALFFLCSIPTRIKTFYEATSELFAELACFLQSFKIYRRLEDFAHVDVDVELLQATNEVLICLVDICAIAISEMDPRKRAKTKRLISVSLFGDSSSAIRDELKKFRSLVDRQSRISDAVTLEHVLRSRHDQNSSMKLLFNFLQKKSLHAEEQLNSISTSIKQIRSPVDEQKNVTRERDTLDLLDWLSTSDQSEYFAELSLRHLEGTGKWLIESSEFKAWRQGPRQCLLLHGIAGSGKTFLWYADVASLQIYDQH</sequence>
<dbReference type="PANTHER" id="PTHR10039:SF17">
    <property type="entry name" value="FUNGAL STAND N-TERMINAL GOODBYE DOMAIN-CONTAINING PROTEIN-RELATED"/>
    <property type="match status" value="1"/>
</dbReference>
<proteinExistence type="predicted"/>
<dbReference type="Pfam" id="PF24883">
    <property type="entry name" value="NPHP3_N"/>
    <property type="match status" value="1"/>
</dbReference>
<dbReference type="InterPro" id="IPR056884">
    <property type="entry name" value="NPHP3-like_N"/>
</dbReference>
<feature type="domain" description="Nephrocystin 3-like N-terminal" evidence="3">
    <location>
        <begin position="299"/>
        <end position="342"/>
    </location>
</feature>
<protein>
    <submittedName>
        <fullName evidence="4">Uncharacterized protein</fullName>
    </submittedName>
</protein>
<evidence type="ECO:0000259" key="2">
    <source>
        <dbReference type="Pfam" id="PF17109"/>
    </source>
</evidence>
<dbReference type="InterPro" id="IPR031350">
    <property type="entry name" value="Goodbye_dom"/>
</dbReference>
<feature type="domain" description="Fungal STAND N-terminal Goodbye" evidence="2">
    <location>
        <begin position="11"/>
        <end position="131"/>
    </location>
</feature>
<dbReference type="Pfam" id="PF17109">
    <property type="entry name" value="Goodbye"/>
    <property type="match status" value="1"/>
</dbReference>